<organism evidence="1 2">
    <name type="scientific">Agaribacillus aureus</name>
    <dbReference type="NCBI Taxonomy" id="3051825"/>
    <lineage>
        <taxon>Bacteria</taxon>
        <taxon>Pseudomonadati</taxon>
        <taxon>Bacteroidota</taxon>
        <taxon>Cytophagia</taxon>
        <taxon>Cytophagales</taxon>
        <taxon>Splendidivirgaceae</taxon>
        <taxon>Agaribacillus</taxon>
    </lineage>
</organism>
<comment type="caution">
    <text evidence="1">The sequence shown here is derived from an EMBL/GenBank/DDBJ whole genome shotgun (WGS) entry which is preliminary data.</text>
</comment>
<dbReference type="RefSeq" id="WP_346761351.1">
    <property type="nucleotide sequence ID" value="NZ_JAUJEB010000007.1"/>
</dbReference>
<evidence type="ECO:0000313" key="1">
    <source>
        <dbReference type="EMBL" id="MDN5216017.1"/>
    </source>
</evidence>
<reference evidence="1" key="1">
    <citation type="submission" date="2023-06" db="EMBL/GenBank/DDBJ databases">
        <title>Genomic of Agaribacillus aureum.</title>
        <authorList>
            <person name="Wang G."/>
        </authorList>
    </citation>
    <scope>NUCLEOTIDE SEQUENCE</scope>
    <source>
        <strain evidence="1">BMA12</strain>
    </source>
</reference>
<dbReference type="SUPFAM" id="SSF55961">
    <property type="entry name" value="Bet v1-like"/>
    <property type="match status" value="1"/>
</dbReference>
<accession>A0ABT8LGG5</accession>
<proteinExistence type="predicted"/>
<protein>
    <recommendedName>
        <fullName evidence="3">ATPase</fullName>
    </recommendedName>
</protein>
<evidence type="ECO:0000313" key="2">
    <source>
        <dbReference type="Proteomes" id="UP001172083"/>
    </source>
</evidence>
<keyword evidence="2" id="KW-1185">Reference proteome</keyword>
<name>A0ABT8LGG5_9BACT</name>
<dbReference type="InterPro" id="IPR023393">
    <property type="entry name" value="START-like_dom_sf"/>
</dbReference>
<evidence type="ECO:0008006" key="3">
    <source>
        <dbReference type="Google" id="ProtNLM"/>
    </source>
</evidence>
<dbReference type="EMBL" id="JAUJEB010000007">
    <property type="protein sequence ID" value="MDN5216017.1"/>
    <property type="molecule type" value="Genomic_DNA"/>
</dbReference>
<sequence>MNLKSKSYSTRLIVSCSEKNAFEALSTKIGDWWGDQDKSAKQLGDVFTISWGEPWYQFRVIEYVPNKKIIWECIDSKQIIGDLDGVEKEWVGTQLQWTISKSNKREIELEFKHEGLVPEFICYDFCSNTWDRFIAFNLKKHLENN</sequence>
<gene>
    <name evidence="1" type="ORF">QQ020_28320</name>
</gene>
<dbReference type="Proteomes" id="UP001172083">
    <property type="component" value="Unassembled WGS sequence"/>
</dbReference>
<dbReference type="Gene3D" id="3.30.530.20">
    <property type="match status" value="1"/>
</dbReference>